<dbReference type="EMBL" id="JAGKQM010000016">
    <property type="protein sequence ID" value="KAH0875051.1"/>
    <property type="molecule type" value="Genomic_DNA"/>
</dbReference>
<name>A0ABQ7Z4E1_BRANA</name>
<gene>
    <name evidence="6" type="ORF">HID58_072413</name>
</gene>
<keyword evidence="2" id="KW-0378">Hydrolase</keyword>
<dbReference type="Proteomes" id="UP000824890">
    <property type="component" value="Unassembled WGS sequence"/>
</dbReference>
<dbReference type="PANTHER" id="PTHR31403:SF51">
    <property type="entry name" value="PHOSPHOLIPASE A1-IGAMMA2, CHLOROPLASTIC"/>
    <property type="match status" value="1"/>
</dbReference>
<evidence type="ECO:0000256" key="2">
    <source>
        <dbReference type="ARBA" id="ARBA00022801"/>
    </source>
</evidence>
<proteinExistence type="inferred from homology"/>
<evidence type="ECO:0000313" key="6">
    <source>
        <dbReference type="EMBL" id="KAH0875051.1"/>
    </source>
</evidence>
<dbReference type="Gene3D" id="3.40.50.1820">
    <property type="entry name" value="alpha/beta hydrolase"/>
    <property type="match status" value="1"/>
</dbReference>
<protein>
    <submittedName>
        <fullName evidence="6">Uncharacterized protein</fullName>
    </submittedName>
</protein>
<dbReference type="InterPro" id="IPR029058">
    <property type="entry name" value="AB_hydrolase_fold"/>
</dbReference>
<evidence type="ECO:0000256" key="1">
    <source>
        <dbReference type="ARBA" id="ARBA00010701"/>
    </source>
</evidence>
<keyword evidence="7" id="KW-1185">Reference proteome</keyword>
<evidence type="ECO:0000256" key="4">
    <source>
        <dbReference type="ARBA" id="ARBA00023098"/>
    </source>
</evidence>
<feature type="non-terminal residue" evidence="6">
    <location>
        <position position="1"/>
    </location>
</feature>
<sequence>IPVSLSTAPHSGNQNPPHPWLTTTSSSKPLFIHLPEKRSRVATKASLSRTNEASLSAIISMLERERQGLTDSGGEQWHTAEDFCRRDKKTEEERRLRDTWRKIQGEDDWAGLTDPMDPVLRSELIRYGEMAQACYDTFDFDPSSRYCGNPCRVLASKCITSPFRSDVGCWFDEALRTQAVLLEAGFLNIFERCLYGPGELETEVSGSSSRFVVGFLCTELLLFLCSPVRRAVVLMNSGGLEKLSNGTESISRSNAATGLCTPHGNYGRKDEPIDKIKHWALQLAQRHRMQLKQRKESDRPLYQVGKPILIDVEQIAPGTVLGTTHTYVIKTGTQDKPGAKRASLPSLLLFDKFHYIYVESRIGSHWCLHPSGVEKNQNLLQLQLVILELGLNSFI</sequence>
<evidence type="ECO:0000313" key="7">
    <source>
        <dbReference type="Proteomes" id="UP000824890"/>
    </source>
</evidence>
<comment type="similarity">
    <text evidence="1">Belongs to the AB hydrolase superfamily. Lipase family.</text>
</comment>
<organism evidence="6 7">
    <name type="scientific">Brassica napus</name>
    <name type="common">Rape</name>
    <dbReference type="NCBI Taxonomy" id="3708"/>
    <lineage>
        <taxon>Eukaryota</taxon>
        <taxon>Viridiplantae</taxon>
        <taxon>Streptophyta</taxon>
        <taxon>Embryophyta</taxon>
        <taxon>Tracheophyta</taxon>
        <taxon>Spermatophyta</taxon>
        <taxon>Magnoliopsida</taxon>
        <taxon>eudicotyledons</taxon>
        <taxon>Gunneridae</taxon>
        <taxon>Pentapetalae</taxon>
        <taxon>rosids</taxon>
        <taxon>malvids</taxon>
        <taxon>Brassicales</taxon>
        <taxon>Brassicaceae</taxon>
        <taxon>Brassiceae</taxon>
        <taxon>Brassica</taxon>
    </lineage>
</organism>
<feature type="region of interest" description="Disordered" evidence="5">
    <location>
        <begin position="1"/>
        <end position="26"/>
    </location>
</feature>
<dbReference type="PANTHER" id="PTHR31403">
    <property type="entry name" value="PHOSPHOLIPASE A1-IBETA2, CHLOROPLASTIC"/>
    <property type="match status" value="1"/>
</dbReference>
<accession>A0ABQ7Z4E1</accession>
<comment type="caution">
    <text evidence="6">The sequence shown here is derived from an EMBL/GenBank/DDBJ whole genome shotgun (WGS) entry which is preliminary data.</text>
</comment>
<evidence type="ECO:0000256" key="5">
    <source>
        <dbReference type="SAM" id="MobiDB-lite"/>
    </source>
</evidence>
<keyword evidence="4" id="KW-0443">Lipid metabolism</keyword>
<reference evidence="6 7" key="1">
    <citation type="submission" date="2021-05" db="EMBL/GenBank/DDBJ databases">
        <title>Genome Assembly of Synthetic Allotetraploid Brassica napus Reveals Homoeologous Exchanges between Subgenomes.</title>
        <authorList>
            <person name="Davis J.T."/>
        </authorList>
    </citation>
    <scope>NUCLEOTIDE SEQUENCE [LARGE SCALE GENOMIC DNA]</scope>
    <source>
        <strain evidence="7">cv. Da-Ae</strain>
        <tissue evidence="6">Seedling</tissue>
    </source>
</reference>
<evidence type="ECO:0000256" key="3">
    <source>
        <dbReference type="ARBA" id="ARBA00022963"/>
    </source>
</evidence>
<keyword evidence="3" id="KW-0442">Lipid degradation</keyword>